<protein>
    <submittedName>
        <fullName evidence="1">Uncharacterized protein</fullName>
    </submittedName>
</protein>
<reference evidence="1" key="1">
    <citation type="journal article" date="2020" name="mSystems">
        <title>Genome- and Community-Level Interaction Insights into Carbon Utilization and Element Cycling Functions of Hydrothermarchaeota in Hydrothermal Sediment.</title>
        <authorList>
            <person name="Zhou Z."/>
            <person name="Liu Y."/>
            <person name="Xu W."/>
            <person name="Pan J."/>
            <person name="Luo Z.H."/>
            <person name="Li M."/>
        </authorList>
    </citation>
    <scope>NUCLEOTIDE SEQUENCE [LARGE SCALE GENOMIC DNA]</scope>
    <source>
        <strain evidence="1">SpSt-86</strain>
    </source>
</reference>
<proteinExistence type="predicted"/>
<dbReference type="AlphaFoldDB" id="A0A832I4D3"/>
<gene>
    <name evidence="1" type="ORF">ENW55_00155</name>
</gene>
<comment type="caution">
    <text evidence="1">The sequence shown here is derived from an EMBL/GenBank/DDBJ whole genome shotgun (WGS) entry which is preliminary data.</text>
</comment>
<sequence>MLRRLMFVVILLLVAVLFATQYTRTITEKIEVYHDGLAIITRQEKITGEDLPKFYSEYYKQLLQDEKSFNAFLYEATKEYYFLYGTTPGFSVKDIKFSADKTFTATIVMKVPGFVRYDKDKNRFVIARKGFENNEKLADLLLPKYFEDQIEQNIFIASFLKSEKNSLVTERTVELVLPEGSTLEEIAPTFVSRTEPVSWYVDFGGGNTYKAVLKKTDKGFILKETMLINGGTPKNLLDEKSSEKVLQSLRDYTAFQIGFFNDKMKPDSLTKPIEHKVKNDFSGSWTFTASQSGQKTLTFTTSTTPSVQMIATPRIDTSLTMQVSLLIDHGWVKTGWCSWSWRLRRFEASVSPTITIKPSLDINVTGTLEKTLSATLFSYRPAPIYFSISFVPVWIQFELAVNAEVYEKFSAGLSFTVSTNYNHYASLKFTYDGRWNYSASRNASYSGPSFPKPSARAGALAKLSLPFTVSAYIYSVAGPFVRLSPWLKGETTIATGNRLDAKLSGGLTLSGGVQMAGWLKAFCDNLPSVEYNIWTWETVPYQGSFTY</sequence>
<evidence type="ECO:0000313" key="1">
    <source>
        <dbReference type="EMBL" id="HGZ78381.1"/>
    </source>
</evidence>
<organism evidence="1">
    <name type="scientific">Pseudothermotoga hypogea</name>
    <dbReference type="NCBI Taxonomy" id="57487"/>
    <lineage>
        <taxon>Bacteria</taxon>
        <taxon>Thermotogati</taxon>
        <taxon>Thermotogota</taxon>
        <taxon>Thermotogae</taxon>
        <taxon>Thermotogales</taxon>
        <taxon>Thermotogaceae</taxon>
        <taxon>Pseudothermotoga</taxon>
    </lineage>
</organism>
<dbReference type="EMBL" id="DTKQ01000002">
    <property type="protein sequence ID" value="HGZ78381.1"/>
    <property type="molecule type" value="Genomic_DNA"/>
</dbReference>
<name>A0A832I4D3_9THEM</name>
<accession>A0A832I4D3</accession>